<evidence type="ECO:0000313" key="2">
    <source>
        <dbReference type="Proteomes" id="UP000186513"/>
    </source>
</evidence>
<gene>
    <name evidence="1" type="ORF">SAMN02745887_02723</name>
</gene>
<keyword evidence="2" id="KW-1185">Reference proteome</keyword>
<protein>
    <submittedName>
        <fullName evidence="1">Uncharacterized protein</fullName>
    </submittedName>
</protein>
<reference evidence="1 2" key="1">
    <citation type="submission" date="2016-11" db="EMBL/GenBank/DDBJ databases">
        <authorList>
            <person name="Jaros S."/>
            <person name="Januszkiewicz K."/>
            <person name="Wedrychowicz H."/>
        </authorList>
    </citation>
    <scope>NUCLEOTIDE SEQUENCE [LARGE SCALE GENOMIC DNA]</scope>
    <source>
        <strain evidence="1 2">DSM 18899</strain>
    </source>
</reference>
<proteinExistence type="predicted"/>
<sequence length="523" mass="58050">MLLLTQPIDWKEPATTALQALQVLHPDHPALMHASVQKVALTYNNLPPEQGLAALGQALSALGVALYAVETGSDNAVFYIVPATMPPPVVQVIEHGGAACDARLQYQSQRRWGQKAVGIRAASLQLAIDCWDEGDAELMWLSERHMMWRWEAEALVADVTRWDACSTGIDHMIDVRFPGRSDAGDYTVRYAPLALSAEGAQALWALQGYATPDPLFKDKRVKRHAQTEILVALPRDEQLRCALPTVFPPALPCSAGALSEQGLPSPPQPAIYNPLALMSEGDGTWRLLAMVSKAYQKAPPLDEQVILILNAQFQLQRWQWVSSQPEAAAAFGFTQARSGMWSLTALPLHSPEIPGLPPNPSGWDLCGAYWMRDAQEHFVMLATSRDTGARFVRDCSAMQAKLGECRYSQRLLLVSLPHDWVLLDISGDNWGLQDSAWLWHVPSDRFLALPLGAIGENRENMDFHYQPQLESLFATNVSYDYSTKLFRLMPFTQMLSLLRASATLERRLPDWISVDAQIAANLH</sequence>
<dbReference type="RefSeq" id="WP_072429229.1">
    <property type="nucleotide sequence ID" value="NZ_FPKR01000011.1"/>
</dbReference>
<name>A0A1K2HMG5_9NEIS</name>
<dbReference type="Proteomes" id="UP000186513">
    <property type="component" value="Unassembled WGS sequence"/>
</dbReference>
<evidence type="ECO:0000313" key="1">
    <source>
        <dbReference type="EMBL" id="SFZ78016.1"/>
    </source>
</evidence>
<dbReference type="AlphaFoldDB" id="A0A1K2HMG5"/>
<organism evidence="1 2">
    <name type="scientific">Chitinimonas taiwanensis DSM 18899</name>
    <dbReference type="NCBI Taxonomy" id="1121279"/>
    <lineage>
        <taxon>Bacteria</taxon>
        <taxon>Pseudomonadati</taxon>
        <taxon>Pseudomonadota</taxon>
        <taxon>Betaproteobacteria</taxon>
        <taxon>Neisseriales</taxon>
        <taxon>Chitinibacteraceae</taxon>
        <taxon>Chitinimonas</taxon>
    </lineage>
</organism>
<accession>A0A1K2HMG5</accession>
<dbReference type="EMBL" id="FPKR01000011">
    <property type="protein sequence ID" value="SFZ78016.1"/>
    <property type="molecule type" value="Genomic_DNA"/>
</dbReference>